<name>A0A6L8S1M8_9FIRM</name>
<proteinExistence type="predicted"/>
<reference evidence="4 5" key="1">
    <citation type="journal article" date="2019" name="Nat. Med.">
        <title>A library of human gut bacterial isolates paired with longitudinal multiomics data enables mechanistic microbiome research.</title>
        <authorList>
            <person name="Poyet M."/>
            <person name="Groussin M."/>
            <person name="Gibbons S.M."/>
            <person name="Avila-Pacheco J."/>
            <person name="Jiang X."/>
            <person name="Kearney S.M."/>
            <person name="Perrotta A.R."/>
            <person name="Berdy B."/>
            <person name="Zhao S."/>
            <person name="Lieberman T.D."/>
            <person name="Swanson P.K."/>
            <person name="Smith M."/>
            <person name="Roesemann S."/>
            <person name="Alexander J.E."/>
            <person name="Rich S.A."/>
            <person name="Livny J."/>
            <person name="Vlamakis H."/>
            <person name="Clish C."/>
            <person name="Bullock K."/>
            <person name="Deik A."/>
            <person name="Scott J."/>
            <person name="Pierce K.A."/>
            <person name="Xavier R.J."/>
            <person name="Alm E.J."/>
        </authorList>
    </citation>
    <scope>NUCLEOTIDE SEQUENCE [LARGE SCALE GENOMIC DNA]</scope>
    <source>
        <strain evidence="4 5">BIOML-A6</strain>
    </source>
</reference>
<gene>
    <name evidence="4" type="ORF">GT528_07140</name>
</gene>
<organism evidence="4 5">
    <name type="scientific">Dorea longicatena</name>
    <dbReference type="NCBI Taxonomy" id="88431"/>
    <lineage>
        <taxon>Bacteria</taxon>
        <taxon>Bacillati</taxon>
        <taxon>Bacillota</taxon>
        <taxon>Clostridia</taxon>
        <taxon>Lachnospirales</taxon>
        <taxon>Lachnospiraceae</taxon>
        <taxon>Dorea</taxon>
    </lineage>
</organism>
<dbReference type="GO" id="GO:0003677">
    <property type="term" value="F:DNA binding"/>
    <property type="evidence" value="ECO:0007669"/>
    <property type="project" value="UniProtKB-KW"/>
</dbReference>
<dbReference type="Pfam" id="PF01381">
    <property type="entry name" value="HTH_3"/>
    <property type="match status" value="1"/>
</dbReference>
<keyword evidence="2" id="KW-1133">Transmembrane helix</keyword>
<feature type="transmembrane region" description="Helical" evidence="2">
    <location>
        <begin position="153"/>
        <end position="171"/>
    </location>
</feature>
<dbReference type="PANTHER" id="PTHR46558:SF11">
    <property type="entry name" value="HTH-TYPE TRANSCRIPTIONAL REGULATOR XRE"/>
    <property type="match status" value="1"/>
</dbReference>
<dbReference type="Gene3D" id="1.10.260.40">
    <property type="entry name" value="lambda repressor-like DNA-binding domains"/>
    <property type="match status" value="1"/>
</dbReference>
<dbReference type="PROSITE" id="PS50943">
    <property type="entry name" value="HTH_CROC1"/>
    <property type="match status" value="1"/>
</dbReference>
<dbReference type="PANTHER" id="PTHR46558">
    <property type="entry name" value="TRACRIPTIONAL REGULATORY PROTEIN-RELATED-RELATED"/>
    <property type="match status" value="1"/>
</dbReference>
<accession>A0A6L8S1M8</accession>
<dbReference type="InterPro" id="IPR001387">
    <property type="entry name" value="Cro/C1-type_HTH"/>
</dbReference>
<feature type="transmembrane region" description="Helical" evidence="2">
    <location>
        <begin position="93"/>
        <end position="113"/>
    </location>
</feature>
<keyword evidence="1" id="KW-0238">DNA-binding</keyword>
<dbReference type="InterPro" id="IPR010982">
    <property type="entry name" value="Lambda_DNA-bd_dom_sf"/>
</dbReference>
<dbReference type="SMART" id="SM00530">
    <property type="entry name" value="HTH_XRE"/>
    <property type="match status" value="1"/>
</dbReference>
<feature type="transmembrane region" description="Helical" evidence="2">
    <location>
        <begin position="187"/>
        <end position="207"/>
    </location>
</feature>
<evidence type="ECO:0000256" key="2">
    <source>
        <dbReference type="SAM" id="Phobius"/>
    </source>
</evidence>
<protein>
    <submittedName>
        <fullName evidence="4">Helix-turn-helix domain-containing protein</fullName>
    </submittedName>
</protein>
<keyword evidence="2" id="KW-0472">Membrane</keyword>
<dbReference type="RefSeq" id="WP_117498363.1">
    <property type="nucleotide sequence ID" value="NZ_JAAIOB010000033.1"/>
</dbReference>
<comment type="caution">
    <text evidence="4">The sequence shown here is derived from an EMBL/GenBank/DDBJ whole genome shotgun (WGS) entry which is preliminary data.</text>
</comment>
<evidence type="ECO:0000313" key="5">
    <source>
        <dbReference type="Proteomes" id="UP000472916"/>
    </source>
</evidence>
<dbReference type="CDD" id="cd00093">
    <property type="entry name" value="HTH_XRE"/>
    <property type="match status" value="1"/>
</dbReference>
<keyword evidence="2" id="KW-0812">Transmembrane</keyword>
<evidence type="ECO:0000259" key="3">
    <source>
        <dbReference type="PROSITE" id="PS50943"/>
    </source>
</evidence>
<feature type="domain" description="HTH cro/C1-type" evidence="3">
    <location>
        <begin position="9"/>
        <end position="63"/>
    </location>
</feature>
<dbReference type="Proteomes" id="UP000472916">
    <property type="component" value="Unassembled WGS sequence"/>
</dbReference>
<dbReference type="EMBL" id="WWSC01000006">
    <property type="protein sequence ID" value="MZK41492.1"/>
    <property type="molecule type" value="Genomic_DNA"/>
</dbReference>
<evidence type="ECO:0000313" key="4">
    <source>
        <dbReference type="EMBL" id="MZK41492.1"/>
    </source>
</evidence>
<dbReference type="AlphaFoldDB" id="A0A6L8S1M8"/>
<dbReference type="SUPFAM" id="SSF47413">
    <property type="entry name" value="lambda repressor-like DNA-binding domains"/>
    <property type="match status" value="1"/>
</dbReference>
<evidence type="ECO:0000256" key="1">
    <source>
        <dbReference type="ARBA" id="ARBA00023125"/>
    </source>
</evidence>
<sequence>MEHDIGSKIKAARIEKKLTQEQVAELLGVSRQTISNWENEKSYPDIISVIKMSECYDVSLDYLLKGEQKMKTYYDYLEESTNVVKSNANRNRIITILAYLLIWAFAMIVFWFFTSGSDAMGYSLMFLWIILPVTTFIVSVVIGKNNFWGKGKWAFTIFFGAMYMLAEYGTFKMANNIAFNKLNAPDFGMIVAGAIISAIGMLVGSLCNKKRPNQNREE</sequence>
<feature type="transmembrane region" description="Helical" evidence="2">
    <location>
        <begin position="119"/>
        <end position="141"/>
    </location>
</feature>